<organism evidence="7 8">
    <name type="scientific">Acidovorax delafieldii</name>
    <name type="common">Pseudomonas delafieldii</name>
    <dbReference type="NCBI Taxonomy" id="47920"/>
    <lineage>
        <taxon>Bacteria</taxon>
        <taxon>Pseudomonadati</taxon>
        <taxon>Pseudomonadota</taxon>
        <taxon>Betaproteobacteria</taxon>
        <taxon>Burkholderiales</taxon>
        <taxon>Comamonadaceae</taxon>
        <taxon>Acidovorax</taxon>
    </lineage>
</organism>
<evidence type="ECO:0000256" key="5">
    <source>
        <dbReference type="RuleBase" id="RU003513"/>
    </source>
</evidence>
<comment type="caution">
    <text evidence="7">The sequence shown here is derived from an EMBL/GenBank/DDBJ whole genome shotgun (WGS) entry which is preliminary data.</text>
</comment>
<feature type="domain" description="UDP-N-acetylglucosamine 2-epimerase" evidence="6">
    <location>
        <begin position="28"/>
        <end position="365"/>
    </location>
</feature>
<dbReference type="AlphaFoldDB" id="A0A561XY03"/>
<dbReference type="GeneID" id="51109360"/>
<dbReference type="PANTHER" id="PTHR43174:SF2">
    <property type="entry name" value="UDP-N-ACETYLGLUCOSAMINE 2-EPIMERASE"/>
    <property type="match status" value="1"/>
</dbReference>
<dbReference type="SUPFAM" id="SSF53756">
    <property type="entry name" value="UDP-Glycosyltransferase/glycogen phosphorylase"/>
    <property type="match status" value="1"/>
</dbReference>
<proteinExistence type="inferred from homology"/>
<reference evidence="7 8" key="1">
    <citation type="journal article" date="2015" name="Stand. Genomic Sci.">
        <title>Genomic Encyclopedia of Bacterial and Archaeal Type Strains, Phase III: the genomes of soil and plant-associated and newly described type strains.</title>
        <authorList>
            <person name="Whitman W.B."/>
            <person name="Woyke T."/>
            <person name="Klenk H.P."/>
            <person name="Zhou Y."/>
            <person name="Lilburn T.G."/>
            <person name="Beck B.J."/>
            <person name="De Vos P."/>
            <person name="Vandamme P."/>
            <person name="Eisen J.A."/>
            <person name="Garrity G."/>
            <person name="Hugenholtz P."/>
            <person name="Kyrpides N.C."/>
        </authorList>
    </citation>
    <scope>NUCLEOTIDE SEQUENCE [LARGE SCALE GENOMIC DNA]</scope>
    <source>
        <strain evidence="7 8">DSM 64</strain>
    </source>
</reference>
<dbReference type="EC" id="5.1.3.14" evidence="4"/>
<accession>A0A561XY03</accession>
<comment type="catalytic activity">
    <reaction evidence="2">
        <text>UDP-N-acetyl-alpha-D-glucosamine = UDP-N-acetyl-alpha-D-mannosamine</text>
        <dbReference type="Rhea" id="RHEA:17213"/>
        <dbReference type="ChEBI" id="CHEBI:57705"/>
        <dbReference type="ChEBI" id="CHEBI:68623"/>
        <dbReference type="EC" id="5.1.3.14"/>
    </reaction>
</comment>
<evidence type="ECO:0000256" key="1">
    <source>
        <dbReference type="ARBA" id="ARBA00023235"/>
    </source>
</evidence>
<dbReference type="Proteomes" id="UP000321485">
    <property type="component" value="Unassembled WGS sequence"/>
</dbReference>
<evidence type="ECO:0000313" key="7">
    <source>
        <dbReference type="EMBL" id="TWG40989.1"/>
    </source>
</evidence>
<evidence type="ECO:0000256" key="2">
    <source>
        <dbReference type="ARBA" id="ARBA00036080"/>
    </source>
</evidence>
<dbReference type="Gene3D" id="3.40.50.2000">
    <property type="entry name" value="Glycogen Phosphorylase B"/>
    <property type="match status" value="2"/>
</dbReference>
<dbReference type="CDD" id="cd03786">
    <property type="entry name" value="GTB_UDP-GlcNAc_2-Epimerase"/>
    <property type="match status" value="1"/>
</dbReference>
<dbReference type="InterPro" id="IPR003331">
    <property type="entry name" value="UDP_GlcNAc_Epimerase_2_dom"/>
</dbReference>
<dbReference type="NCBIfam" id="TIGR00236">
    <property type="entry name" value="wecB"/>
    <property type="match status" value="1"/>
</dbReference>
<dbReference type="PANTHER" id="PTHR43174">
    <property type="entry name" value="UDP-N-ACETYLGLUCOSAMINE 2-EPIMERASE"/>
    <property type="match status" value="1"/>
</dbReference>
<dbReference type="InterPro" id="IPR029767">
    <property type="entry name" value="WecB-like"/>
</dbReference>
<dbReference type="EMBL" id="VJWE01000002">
    <property type="protein sequence ID" value="TWG40989.1"/>
    <property type="molecule type" value="Genomic_DNA"/>
</dbReference>
<evidence type="ECO:0000256" key="4">
    <source>
        <dbReference type="ARBA" id="ARBA00038858"/>
    </source>
</evidence>
<name>A0A561XY03_ACIDE</name>
<evidence type="ECO:0000259" key="6">
    <source>
        <dbReference type="Pfam" id="PF02350"/>
    </source>
</evidence>
<evidence type="ECO:0000256" key="3">
    <source>
        <dbReference type="ARBA" id="ARBA00038209"/>
    </source>
</evidence>
<protein>
    <recommendedName>
        <fullName evidence="4">UDP-N-acetylglucosamine 2-epimerase (non-hydrolyzing)</fullName>
        <ecNumber evidence="4">5.1.3.14</ecNumber>
    </recommendedName>
</protein>
<sequence length="381" mass="42389">MQSSSRINIICVVGTRPEAIKMAPLIIALRNTHWASVRIVSTGQHPVLVEKMLSHFSLTPDFICDVMEPNQSLAKLTIRLLGELDRCFQAEKPDIVIGQGDTTSVTVAALAAFYLRIPFAHVEAGLRTRDYKNPFPEEMNRVLVGNLAQWHFAPTNIAKKNLVAEGKSADTIYVTGNTIVDALLYTADRCPPFVLPEFANCKMILFTAHRRENIGQPFSEICRAARYLADVRDDVFILFPVHPNPAIKDAAYSYLSNHSRIRLTPPLDYIDFIAAMKSSFFILTDSGGVQEEAPSLRKPVLVLRNETERPEGLEAGVTKLVGHDFESIVNSSLQLLDDDTVYKSFSRGNSPYGDGRASEKIVDILHKALRKNSYAHSSDCL</sequence>
<gene>
    <name evidence="7" type="ORF">ATF69_0278</name>
</gene>
<evidence type="ECO:0000313" key="8">
    <source>
        <dbReference type="Proteomes" id="UP000321485"/>
    </source>
</evidence>
<dbReference type="Pfam" id="PF02350">
    <property type="entry name" value="Epimerase_2"/>
    <property type="match status" value="1"/>
</dbReference>
<dbReference type="GO" id="GO:0008761">
    <property type="term" value="F:UDP-N-acetylglucosamine 2-epimerase activity"/>
    <property type="evidence" value="ECO:0007669"/>
    <property type="project" value="UniProtKB-EC"/>
</dbReference>
<keyword evidence="1 5" id="KW-0413">Isomerase</keyword>
<dbReference type="RefSeq" id="WP_082564967.1">
    <property type="nucleotide sequence ID" value="NZ_VJWE01000002.1"/>
</dbReference>
<comment type="similarity">
    <text evidence="3 5">Belongs to the UDP-N-acetylglucosamine 2-epimerase family.</text>
</comment>